<reference evidence="3" key="1">
    <citation type="submission" date="2020-11" db="EMBL/GenBank/DDBJ databases">
        <authorList>
            <person name="Tran Van P."/>
        </authorList>
    </citation>
    <scope>NUCLEOTIDE SEQUENCE</scope>
</reference>
<dbReference type="PANTHER" id="PTHR12183">
    <property type="entry name" value="MITOCHONDRIAL UBIQUITIN LIGASE ACTIVATOR OF NFKB 1"/>
    <property type="match status" value="1"/>
</dbReference>
<accession>A0A7R8ZJP7</accession>
<dbReference type="Pfam" id="PF13920">
    <property type="entry name" value="zf-C3HC4_3"/>
    <property type="match status" value="2"/>
</dbReference>
<dbReference type="OrthoDB" id="3045089at2759"/>
<dbReference type="PROSITE" id="PS50089">
    <property type="entry name" value="ZF_RING_2"/>
    <property type="match status" value="2"/>
</dbReference>
<feature type="region of interest" description="Disordered" evidence="2">
    <location>
        <begin position="1"/>
        <end position="20"/>
    </location>
</feature>
<dbReference type="AlphaFoldDB" id="A0A7R8ZJP7"/>
<feature type="coiled-coil region" evidence="1">
    <location>
        <begin position="378"/>
        <end position="426"/>
    </location>
</feature>
<evidence type="ECO:0000256" key="1">
    <source>
        <dbReference type="SAM" id="Coils"/>
    </source>
</evidence>
<proteinExistence type="predicted"/>
<evidence type="ECO:0000313" key="3">
    <source>
        <dbReference type="EMBL" id="CAD7224018.1"/>
    </source>
</evidence>
<sequence>MLPNKSHASNSAKDQTTDVNDSVAQILSAQTCKKIVVAQKSSESSGLDKKFAMQKEVSSSSLPSEDDSEKKTEIFRLSTREIAISDPLVTQEKAALAPCVAKIEEKITKKMNNFVDEFANALASCTFLAISGHEDLCDKFCRKFYEHLLVLGIRQLIPPDQLISKMNNSADEFADVLGSCTFLAISGHKDLRDKFCRRFAYEVAKQVVYLSAAKVGDDDLNVWEALALVLDPAMVYNVDESAMRNFLERNTKYVKADVDISPCLRELLVLFGERNGFDGIFIKLHQKGALDPSLTVALLKPINQCLNFLSDDIVTKYLDFVEVETLNIWNEGMSAKITLPVLAEVTKQLAGVIKSGPSMPQLRSVIGYMELLEVLAKHRALVDEALKLEEELDSLRRRKLFEESNLGNLQEEVNGMKERRRKLIESQEELSLKRGLLRNEVDETVSYIRRIRTGLGFRKNALEGVSGDVSTCKVCLARKSSCVLLECGHMLTCLECGNRLTICPVCRKVITVKERAELAVWVDVCGSVTEIQRRFRNEFNRRNRVPRKNLTLSSQECLLTTGSVLPNTTLPVLTAQCTQNLDNEGVDQSFDQENQAVTTTRDVEDESDAVGHVEEESGTVGHVEEESDTVEHVEEESDTVGHVYEESATVGHVDEESDAVGHVEEESDVVEKKLSYVGDKFKYVADGFCDVLASCTFLAISGHEDLRDQFCRRFYKHSLMPGIRKLTKPHSTFAHKVAKQVVYLSAAKVGDDDLNVWEALAVVLDPAVVYNAHRSDIGNLEANTKYVKADVDISPCLRELLVLFGERNGFDGIFIKLHQKGALDSSLTVALLKPINQCLSFLSDDIVTKYLDFVEAETMNIWNDVSVKVSFSGLLHVIKDALEVLESAAEEESGPEVQRLKGYFFRLEQFEIMEKNCSVLEEAVSLERKLRELLLADQNLEKEYNNITEEISLIDTTIACLNDRKRKIRGNLKENEDKMHDTESRIRSIRKRLEKQQNSFDDQDDTINICKICVMENISCVFMNCGHMATCIKCGKDLVDCPVCFEKIQKSVQVFQA</sequence>
<feature type="region of interest" description="Disordered" evidence="2">
    <location>
        <begin position="40"/>
        <end position="70"/>
    </location>
</feature>
<dbReference type="PANTHER" id="PTHR12183:SF32">
    <property type="entry name" value="MITOCHONDRIAL E3 UBIQUITIN PROTEIN LIGASE 1"/>
    <property type="match status" value="1"/>
</dbReference>
<dbReference type="InterPro" id="IPR013083">
    <property type="entry name" value="Znf_RING/FYVE/PHD"/>
</dbReference>
<feature type="region of interest" description="Disordered" evidence="2">
    <location>
        <begin position="600"/>
        <end position="628"/>
    </location>
</feature>
<organism evidence="3">
    <name type="scientific">Cyprideis torosa</name>
    <dbReference type="NCBI Taxonomy" id="163714"/>
    <lineage>
        <taxon>Eukaryota</taxon>
        <taxon>Metazoa</taxon>
        <taxon>Ecdysozoa</taxon>
        <taxon>Arthropoda</taxon>
        <taxon>Crustacea</taxon>
        <taxon>Oligostraca</taxon>
        <taxon>Ostracoda</taxon>
        <taxon>Podocopa</taxon>
        <taxon>Podocopida</taxon>
        <taxon>Cytherocopina</taxon>
        <taxon>Cytheroidea</taxon>
        <taxon>Cytherideidae</taxon>
        <taxon>Cyprideis</taxon>
    </lineage>
</organism>
<dbReference type="GO" id="GO:0004842">
    <property type="term" value="F:ubiquitin-protein transferase activity"/>
    <property type="evidence" value="ECO:0007669"/>
    <property type="project" value="TreeGrafter"/>
</dbReference>
<dbReference type="InterPro" id="IPR001841">
    <property type="entry name" value="Znf_RING"/>
</dbReference>
<dbReference type="SMART" id="SM00184">
    <property type="entry name" value="RING"/>
    <property type="match status" value="2"/>
</dbReference>
<gene>
    <name evidence="3" type="ORF">CTOB1V02_LOCUS1988</name>
</gene>
<protein>
    <submittedName>
        <fullName evidence="3">Uncharacterized protein</fullName>
    </submittedName>
</protein>
<evidence type="ECO:0000256" key="2">
    <source>
        <dbReference type="SAM" id="MobiDB-lite"/>
    </source>
</evidence>
<name>A0A7R8ZJP7_9CRUS</name>
<dbReference type="Gene3D" id="3.30.40.10">
    <property type="entry name" value="Zinc/RING finger domain, C3HC4 (zinc finger)"/>
    <property type="match status" value="2"/>
</dbReference>
<dbReference type="InterPro" id="IPR051652">
    <property type="entry name" value="MDM2_MDM4_MUL1"/>
</dbReference>
<dbReference type="GO" id="GO:0016567">
    <property type="term" value="P:protein ubiquitination"/>
    <property type="evidence" value="ECO:0007669"/>
    <property type="project" value="TreeGrafter"/>
</dbReference>
<keyword evidence="1" id="KW-0175">Coiled coil</keyword>
<feature type="coiled-coil region" evidence="1">
    <location>
        <begin position="923"/>
        <end position="999"/>
    </location>
</feature>
<dbReference type="EMBL" id="OB660292">
    <property type="protein sequence ID" value="CAD7224018.1"/>
    <property type="molecule type" value="Genomic_DNA"/>
</dbReference>
<dbReference type="SUPFAM" id="SSF57850">
    <property type="entry name" value="RING/U-box"/>
    <property type="match status" value="1"/>
</dbReference>